<evidence type="ECO:0000256" key="2">
    <source>
        <dbReference type="SAM" id="SignalP"/>
    </source>
</evidence>
<sequence>MRLTYPFLQLLALYKLTLASPCKPSSHASHSIASLRTLSSAEAETTSVDISSTTSITTDSAIFTTLSSSVPFVDTESVASTVPSSASVRETESSTIASSETTTIAQSTTTHEPLVSTSSAAISIEASTDEVSTTTTSIERQPTNLIRNPGFEDLTFAPWETQKIGTRGWLSVRSDTSHPGSLQCGVFDSSTSPSGGLRRRLIQPFTWFVKQDIDPSKIIAGKEYRFSIFLKIIASNGCTVQQPRLGCSAGLTSAGSGVFGAPSNSWALGVATCSWDEAQLDAGATVSVSIICASVTFYLDDAVLIEREASQY</sequence>
<organism evidence="3 4">
    <name type="scientific">Fusarium globosum</name>
    <dbReference type="NCBI Taxonomy" id="78864"/>
    <lineage>
        <taxon>Eukaryota</taxon>
        <taxon>Fungi</taxon>
        <taxon>Dikarya</taxon>
        <taxon>Ascomycota</taxon>
        <taxon>Pezizomycotina</taxon>
        <taxon>Sordariomycetes</taxon>
        <taxon>Hypocreomycetidae</taxon>
        <taxon>Hypocreales</taxon>
        <taxon>Nectriaceae</taxon>
        <taxon>Fusarium</taxon>
        <taxon>Fusarium fujikuroi species complex</taxon>
    </lineage>
</organism>
<feature type="region of interest" description="Disordered" evidence="1">
    <location>
        <begin position="81"/>
        <end position="112"/>
    </location>
</feature>
<gene>
    <name evidence="3" type="ORF">FGLOB1_7440</name>
</gene>
<evidence type="ECO:0000313" key="4">
    <source>
        <dbReference type="Proteomes" id="UP000532311"/>
    </source>
</evidence>
<dbReference type="AlphaFoldDB" id="A0A8H5Y6C2"/>
<feature type="chain" id="PRO_5034219283" description="CBM-cenC domain-containing protein" evidence="2">
    <location>
        <begin position="20"/>
        <end position="312"/>
    </location>
</feature>
<evidence type="ECO:0000313" key="3">
    <source>
        <dbReference type="EMBL" id="KAF5706464.1"/>
    </source>
</evidence>
<dbReference type="Gene3D" id="2.60.120.260">
    <property type="entry name" value="Galactose-binding domain-like"/>
    <property type="match status" value="1"/>
</dbReference>
<reference evidence="3 4" key="1">
    <citation type="submission" date="2020-05" db="EMBL/GenBank/DDBJ databases">
        <title>Identification and distribution of gene clusters putatively required for synthesis of sphingolipid metabolism inhibitors in phylogenetically diverse species of the filamentous fungus Fusarium.</title>
        <authorList>
            <person name="Kim H.-S."/>
            <person name="Busman M."/>
            <person name="Brown D.W."/>
            <person name="Divon H."/>
            <person name="Uhlig S."/>
            <person name="Proctor R.H."/>
        </authorList>
    </citation>
    <scope>NUCLEOTIDE SEQUENCE [LARGE SCALE GENOMIC DNA]</scope>
    <source>
        <strain evidence="3 4">NRRL 26131</strain>
    </source>
</reference>
<dbReference type="EMBL" id="JAAQPF010000322">
    <property type="protein sequence ID" value="KAF5706464.1"/>
    <property type="molecule type" value="Genomic_DNA"/>
</dbReference>
<accession>A0A8H5Y6C2</accession>
<protein>
    <recommendedName>
        <fullName evidence="5">CBM-cenC domain-containing protein</fullName>
    </recommendedName>
</protein>
<proteinExistence type="predicted"/>
<dbReference type="Proteomes" id="UP000532311">
    <property type="component" value="Unassembled WGS sequence"/>
</dbReference>
<evidence type="ECO:0000256" key="1">
    <source>
        <dbReference type="SAM" id="MobiDB-lite"/>
    </source>
</evidence>
<keyword evidence="4" id="KW-1185">Reference proteome</keyword>
<feature type="signal peptide" evidence="2">
    <location>
        <begin position="1"/>
        <end position="19"/>
    </location>
</feature>
<evidence type="ECO:0008006" key="5">
    <source>
        <dbReference type="Google" id="ProtNLM"/>
    </source>
</evidence>
<keyword evidence="2" id="KW-0732">Signal</keyword>
<name>A0A8H5Y6C2_9HYPO</name>
<comment type="caution">
    <text evidence="3">The sequence shown here is derived from an EMBL/GenBank/DDBJ whole genome shotgun (WGS) entry which is preliminary data.</text>
</comment>